<evidence type="ECO:0000256" key="2">
    <source>
        <dbReference type="ARBA" id="ARBA00008661"/>
    </source>
</evidence>
<evidence type="ECO:0000256" key="4">
    <source>
        <dbReference type="ARBA" id="ARBA00022679"/>
    </source>
</evidence>
<name>A0A4Y7NQB4_9CRUS</name>
<evidence type="ECO:0000256" key="8">
    <source>
        <dbReference type="ARBA" id="ARBA00023034"/>
    </source>
</evidence>
<keyword evidence="5" id="KW-0812">Transmembrane</keyword>
<evidence type="ECO:0000256" key="10">
    <source>
        <dbReference type="RuleBase" id="RU363063"/>
    </source>
</evidence>
<dbReference type="EC" id="2.4.1.-" evidence="10"/>
<evidence type="ECO:0000256" key="5">
    <source>
        <dbReference type="ARBA" id="ARBA00022692"/>
    </source>
</evidence>
<gene>
    <name evidence="12" type="primary">EOG090X07IA</name>
</gene>
<dbReference type="Pfam" id="PF01762">
    <property type="entry name" value="Galactosyl_T"/>
    <property type="match status" value="2"/>
</dbReference>
<organism evidence="12">
    <name type="scientific">Simocephalus serrulatus</name>
    <dbReference type="NCBI Taxonomy" id="117539"/>
    <lineage>
        <taxon>Eukaryota</taxon>
        <taxon>Metazoa</taxon>
        <taxon>Ecdysozoa</taxon>
        <taxon>Arthropoda</taxon>
        <taxon>Crustacea</taxon>
        <taxon>Branchiopoda</taxon>
        <taxon>Diplostraca</taxon>
        <taxon>Cladocera</taxon>
        <taxon>Anomopoda</taxon>
        <taxon>Daphniidae</taxon>
        <taxon>Simocephalus</taxon>
    </lineage>
</organism>
<dbReference type="PANTHER" id="PTHR11214">
    <property type="entry name" value="BETA-1,3-N-ACETYLGLUCOSAMINYLTRANSFERASE"/>
    <property type="match status" value="1"/>
</dbReference>
<feature type="signal peptide" evidence="11">
    <location>
        <begin position="1"/>
        <end position="17"/>
    </location>
</feature>
<keyword evidence="7" id="KW-1133">Transmembrane helix</keyword>
<protein>
    <recommendedName>
        <fullName evidence="10">Hexosyltransferase</fullName>
        <ecNumber evidence="10">2.4.1.-</ecNumber>
    </recommendedName>
</protein>
<evidence type="ECO:0000256" key="11">
    <source>
        <dbReference type="SAM" id="SignalP"/>
    </source>
</evidence>
<keyword evidence="11" id="KW-0732">Signal</keyword>
<comment type="similarity">
    <text evidence="2 10">Belongs to the glycosyltransferase 31 family.</text>
</comment>
<keyword evidence="4" id="KW-0808">Transferase</keyword>
<evidence type="ECO:0000313" key="12">
    <source>
        <dbReference type="EMBL" id="SVE94285.1"/>
    </source>
</evidence>
<evidence type="ECO:0000256" key="1">
    <source>
        <dbReference type="ARBA" id="ARBA00004323"/>
    </source>
</evidence>
<dbReference type="PANTHER" id="PTHR11214:SF349">
    <property type="entry name" value="BETA-1,3-GALACTOSYLTRANSFERASE BRN"/>
    <property type="match status" value="1"/>
</dbReference>
<dbReference type="AlphaFoldDB" id="A0A4Y7NQB4"/>
<reference evidence="12" key="1">
    <citation type="submission" date="2018-08" db="EMBL/GenBank/DDBJ databases">
        <authorList>
            <person name="Cornetti L."/>
        </authorList>
    </citation>
    <scope>NUCLEOTIDE SEQUENCE</scope>
    <source>
        <strain evidence="12">OM-SAIQ-clone2</strain>
    </source>
</reference>
<keyword evidence="9" id="KW-0472">Membrane</keyword>
<accession>A0A4Y7NQB4</accession>
<feature type="chain" id="PRO_5021202606" description="Hexosyltransferase" evidence="11">
    <location>
        <begin position="18"/>
        <end position="357"/>
    </location>
</feature>
<dbReference type="GO" id="GO:0016758">
    <property type="term" value="F:hexosyltransferase activity"/>
    <property type="evidence" value="ECO:0007669"/>
    <property type="project" value="InterPro"/>
</dbReference>
<keyword evidence="3 10" id="KW-0328">Glycosyltransferase</keyword>
<dbReference type="GO" id="GO:0000139">
    <property type="term" value="C:Golgi membrane"/>
    <property type="evidence" value="ECO:0007669"/>
    <property type="project" value="UniProtKB-SubCell"/>
</dbReference>
<keyword evidence="6" id="KW-0735">Signal-anchor</keyword>
<evidence type="ECO:0000256" key="7">
    <source>
        <dbReference type="ARBA" id="ARBA00022989"/>
    </source>
</evidence>
<comment type="subcellular location">
    <subcellularLocation>
        <location evidence="1 10">Golgi apparatus membrane</location>
        <topology evidence="1 10">Single-pass type II membrane protein</topology>
    </subcellularLocation>
</comment>
<keyword evidence="8 10" id="KW-0333">Golgi apparatus</keyword>
<evidence type="ECO:0000256" key="9">
    <source>
        <dbReference type="ARBA" id="ARBA00023136"/>
    </source>
</evidence>
<dbReference type="GO" id="GO:0008194">
    <property type="term" value="F:UDP-glycosyltransferase activity"/>
    <property type="evidence" value="ECO:0007669"/>
    <property type="project" value="TreeGrafter"/>
</dbReference>
<dbReference type="EMBL" id="LR024666">
    <property type="protein sequence ID" value="SVE94285.1"/>
    <property type="molecule type" value="mRNA"/>
</dbReference>
<dbReference type="SUPFAM" id="SSF53448">
    <property type="entry name" value="Nucleotide-diphospho-sugar transferases"/>
    <property type="match status" value="1"/>
</dbReference>
<evidence type="ECO:0000256" key="3">
    <source>
        <dbReference type="ARBA" id="ARBA00022676"/>
    </source>
</evidence>
<sequence>MLLICLAVFLNYMGVFTHLLEKDYYSEFSYPLDVDLQPLVKDLLVGQVPPTKPINVFNYNYLKPCEKKCANNSSPTILFVVKSALHNFKQREAIRQTWGYQNRFSDVEIRRVFLLGTGTDPEIQLEIDLEDGVHHDIVQADFHDDYRNNTLKTMSGFKWAVDNCPSARFVLFSDDDMYISTKNVLRFIRNPLNYPVEEPITSIDKGREHRERSLKQESLADDVAHLASDEGDSAVGSYVFHSPPQRHKPSKWYVSLDEYPYHLWPPYVTAGAYVVSREALLNLHYGSYYTKYFQFDDIFLALVALKVNISPVHCKEFYFWKKTYSKLGYRDVIASHGYGNPDELRSVWNEQKSAGHA</sequence>
<proteinExistence type="evidence at transcript level"/>
<dbReference type="Gene3D" id="3.90.550.50">
    <property type="match status" value="1"/>
</dbReference>
<dbReference type="InterPro" id="IPR029044">
    <property type="entry name" value="Nucleotide-diphossugar_trans"/>
</dbReference>
<dbReference type="GO" id="GO:0006493">
    <property type="term" value="P:protein O-linked glycosylation"/>
    <property type="evidence" value="ECO:0007669"/>
    <property type="project" value="TreeGrafter"/>
</dbReference>
<evidence type="ECO:0000256" key="6">
    <source>
        <dbReference type="ARBA" id="ARBA00022968"/>
    </source>
</evidence>
<dbReference type="InterPro" id="IPR002659">
    <property type="entry name" value="Glyco_trans_31"/>
</dbReference>